<dbReference type="InterPro" id="IPR009467">
    <property type="entry name" value="Glycolipid-bd_prot_put"/>
</dbReference>
<proteinExistence type="predicted"/>
<dbReference type="AlphaFoldDB" id="A0A0A6UPL3"/>
<dbReference type="EMBL" id="JRTT01000006">
    <property type="protein sequence ID" value="KHD78085.1"/>
    <property type="molecule type" value="Genomic_DNA"/>
</dbReference>
<accession>A0A0A6UPL3</accession>
<evidence type="ECO:0008006" key="3">
    <source>
        <dbReference type="Google" id="ProtNLM"/>
    </source>
</evidence>
<evidence type="ECO:0000313" key="1">
    <source>
        <dbReference type="EMBL" id="KHD78085.1"/>
    </source>
</evidence>
<dbReference type="Proteomes" id="UP000054537">
    <property type="component" value="Unassembled WGS sequence"/>
</dbReference>
<sequence>MSETLTARVETRPIRLPTGPLAWQRTAVTGTELVFADTGSAEGTAVVTGSRPHTVQWRAELAEDATVTALRVSCLGKDLHLTRDDGLGTDVIPRLADSPVFVTWAINRLGLTVGSGAVRAPSLRILTPSLETVPGTATYHLVSPNRLRITGDGPAVTYEVDDAGLVTYQPGNLRLVR</sequence>
<dbReference type="Pfam" id="PF06475">
    <property type="entry name" value="Glycolipid_bind"/>
    <property type="match status" value="1"/>
</dbReference>
<reference evidence="1 2" key="1">
    <citation type="submission" date="2014-10" db="EMBL/GenBank/DDBJ databases">
        <title>Draft genome sequence of Actinoplanes utahensis NRRL 12052.</title>
        <authorList>
            <person name="Velasco-Bucheli B."/>
            <person name="del Cerro C."/>
            <person name="Hormigo D."/>
            <person name="Garcia J.L."/>
            <person name="Acebal C."/>
            <person name="Arroyo M."/>
            <person name="de la Mata I."/>
        </authorList>
    </citation>
    <scope>NUCLEOTIDE SEQUENCE [LARGE SCALE GENOMIC DNA]</scope>
    <source>
        <strain evidence="1 2">NRRL 12052</strain>
    </source>
</reference>
<dbReference type="SUPFAM" id="SSF159275">
    <property type="entry name" value="PA1994-like"/>
    <property type="match status" value="1"/>
</dbReference>
<dbReference type="OrthoDB" id="3293819at2"/>
<dbReference type="RefSeq" id="WP_043523154.1">
    <property type="nucleotide sequence ID" value="NZ_BAABKU010000004.1"/>
</dbReference>
<name>A0A0A6UPL3_ACTUT</name>
<protein>
    <recommendedName>
        <fullName evidence="3">Glycolipid-binding family protein</fullName>
    </recommendedName>
</protein>
<comment type="caution">
    <text evidence="1">The sequence shown here is derived from an EMBL/GenBank/DDBJ whole genome shotgun (WGS) entry which is preliminary data.</text>
</comment>
<evidence type="ECO:0000313" key="2">
    <source>
        <dbReference type="Proteomes" id="UP000054537"/>
    </source>
</evidence>
<organism evidence="1 2">
    <name type="scientific">Actinoplanes utahensis</name>
    <dbReference type="NCBI Taxonomy" id="1869"/>
    <lineage>
        <taxon>Bacteria</taxon>
        <taxon>Bacillati</taxon>
        <taxon>Actinomycetota</taxon>
        <taxon>Actinomycetes</taxon>
        <taxon>Micromonosporales</taxon>
        <taxon>Micromonosporaceae</taxon>
        <taxon>Actinoplanes</taxon>
    </lineage>
</organism>
<keyword evidence="2" id="KW-1185">Reference proteome</keyword>
<gene>
    <name evidence="1" type="ORF">MB27_06195</name>
</gene>